<dbReference type="Pfam" id="PF20229">
    <property type="entry name" value="ChrB_N"/>
    <property type="match status" value="1"/>
</dbReference>
<reference evidence="2" key="1">
    <citation type="submission" date="2017-02" db="EMBL/GenBank/DDBJ databases">
        <authorList>
            <person name="Regsiter A."/>
            <person name="William W."/>
        </authorList>
    </citation>
    <scope>NUCLEOTIDE SEQUENCE</scope>
    <source>
        <strain evidence="2">BdmA 4</strain>
    </source>
</reference>
<protein>
    <submittedName>
        <fullName evidence="2">ChrB domain-containing protein</fullName>
    </submittedName>
</protein>
<proteinExistence type="predicted"/>
<evidence type="ECO:0000259" key="1">
    <source>
        <dbReference type="Pfam" id="PF20229"/>
    </source>
</evidence>
<dbReference type="AlphaFoldDB" id="A0A3P3XSP1"/>
<evidence type="ECO:0000313" key="2">
    <source>
        <dbReference type="EMBL" id="SLM19099.1"/>
    </source>
</evidence>
<sequence length="193" mass="22499">MQLVLHSSYEYTYSMEDHSTWLLFAYQVPASPSTHRSYVWRKLKALGALYLQNSICILPSIEPVEETLRQLHAEIINRNGAAIILHVNLLNEEERTEIIARFRRQMEDEYGEFIEECGEFHAELTKERARHQLTYGELEENDVDLGKLRLWLPKLRVRDFFQVDTATKAAEALESCEADFSQFESEVEEASRG</sequence>
<gene>
    <name evidence="2" type="ORF">SPIRO4BDMA_50614</name>
</gene>
<dbReference type="InterPro" id="IPR046858">
    <property type="entry name" value="ChrB_N"/>
</dbReference>
<dbReference type="EMBL" id="FWDO01000005">
    <property type="protein sequence ID" value="SLM19099.1"/>
    <property type="molecule type" value="Genomic_DNA"/>
</dbReference>
<name>A0A3P3XSP1_9SPIR</name>
<feature type="domain" description="ChrB N-terminal" evidence="1">
    <location>
        <begin position="36"/>
        <end position="189"/>
    </location>
</feature>
<accession>A0A3P3XSP1</accession>
<organism evidence="2">
    <name type="scientific">uncultured spirochete</name>
    <dbReference type="NCBI Taxonomy" id="156406"/>
    <lineage>
        <taxon>Bacteria</taxon>
        <taxon>Pseudomonadati</taxon>
        <taxon>Spirochaetota</taxon>
        <taxon>Spirochaetia</taxon>
        <taxon>Spirochaetales</taxon>
        <taxon>environmental samples</taxon>
    </lineage>
</organism>